<protein>
    <recommendedName>
        <fullName evidence="1">Methyltransferase FkbM domain-containing protein</fullName>
    </recommendedName>
</protein>
<dbReference type="InterPro" id="IPR029063">
    <property type="entry name" value="SAM-dependent_MTases_sf"/>
</dbReference>
<dbReference type="InterPro" id="IPR006342">
    <property type="entry name" value="FkbM_mtfrase"/>
</dbReference>
<sequence>MDELGFHTVLHRPGLLLDVGAHDGAFTLPFAALPGSRVLAFEPLPAAHARLAAAAGGLPNVTLRPEALGDAEGEVTLTMPVLDGVPQEQWASTAKGYAGLDPRVGEQRVAVPLRRLDGFGLGDLTAVKLDAEGAEYEVLRGARETLLRCRPILSIEIEERHRAGSTWAVPAYLDALGYDAFWEFWGDWRPMAGFDRATMQRASPNPAVFEASDPYVFVFYFLPREQAAAMLAALRAAEAR</sequence>
<keyword evidence="3" id="KW-1185">Reference proteome</keyword>
<evidence type="ECO:0000259" key="1">
    <source>
        <dbReference type="Pfam" id="PF05050"/>
    </source>
</evidence>
<organism evidence="2 3">
    <name type="scientific">Paracraurococcus ruber</name>
    <dbReference type="NCBI Taxonomy" id="77675"/>
    <lineage>
        <taxon>Bacteria</taxon>
        <taxon>Pseudomonadati</taxon>
        <taxon>Pseudomonadota</taxon>
        <taxon>Alphaproteobacteria</taxon>
        <taxon>Acetobacterales</taxon>
        <taxon>Roseomonadaceae</taxon>
        <taxon>Paracraurococcus</taxon>
    </lineage>
</organism>
<proteinExistence type="predicted"/>
<dbReference type="PANTHER" id="PTHR34203">
    <property type="entry name" value="METHYLTRANSFERASE, FKBM FAMILY PROTEIN"/>
    <property type="match status" value="1"/>
</dbReference>
<reference evidence="2 3" key="1">
    <citation type="journal article" date="2020" name="Microorganisms">
        <title>Osmotic Adaptation and Compatible Solute Biosynthesis of Phototrophic Bacteria as Revealed from Genome Analyses.</title>
        <authorList>
            <person name="Imhoff J.F."/>
            <person name="Rahn T."/>
            <person name="Kunzel S."/>
            <person name="Keller A."/>
            <person name="Neulinger S.C."/>
        </authorList>
    </citation>
    <scope>NUCLEOTIDE SEQUENCE [LARGE SCALE GENOMIC DNA]</scope>
    <source>
        <strain evidence="2 3">DSM 15382</strain>
    </source>
</reference>
<evidence type="ECO:0000313" key="2">
    <source>
        <dbReference type="EMBL" id="MBK1662285.1"/>
    </source>
</evidence>
<feature type="domain" description="Methyltransferase FkbM" evidence="1">
    <location>
        <begin position="18"/>
        <end position="178"/>
    </location>
</feature>
<dbReference type="Gene3D" id="3.40.50.150">
    <property type="entry name" value="Vaccinia Virus protein VP39"/>
    <property type="match status" value="1"/>
</dbReference>
<dbReference type="Pfam" id="PF05050">
    <property type="entry name" value="Methyltransf_21"/>
    <property type="match status" value="1"/>
</dbReference>
<dbReference type="InterPro" id="IPR052514">
    <property type="entry name" value="SAM-dependent_MTase"/>
</dbReference>
<evidence type="ECO:0000313" key="3">
    <source>
        <dbReference type="Proteomes" id="UP000697995"/>
    </source>
</evidence>
<dbReference type="PANTHER" id="PTHR34203:SF15">
    <property type="entry name" value="SLL1173 PROTEIN"/>
    <property type="match status" value="1"/>
</dbReference>
<comment type="caution">
    <text evidence="2">The sequence shown here is derived from an EMBL/GenBank/DDBJ whole genome shotgun (WGS) entry which is preliminary data.</text>
</comment>
<dbReference type="EMBL" id="NRSG01000506">
    <property type="protein sequence ID" value="MBK1662285.1"/>
    <property type="molecule type" value="Genomic_DNA"/>
</dbReference>
<dbReference type="RefSeq" id="WP_133219800.1">
    <property type="nucleotide sequence ID" value="NZ_NRSG01000506.1"/>
</dbReference>
<accession>A0ABS1D7H3</accession>
<gene>
    <name evidence="2" type="ORF">CKO45_29295</name>
</gene>
<dbReference type="NCBIfam" id="TIGR01444">
    <property type="entry name" value="fkbM_fam"/>
    <property type="match status" value="1"/>
</dbReference>
<name>A0ABS1D7H3_9PROT</name>
<dbReference type="Proteomes" id="UP000697995">
    <property type="component" value="Unassembled WGS sequence"/>
</dbReference>
<dbReference type="SUPFAM" id="SSF53335">
    <property type="entry name" value="S-adenosyl-L-methionine-dependent methyltransferases"/>
    <property type="match status" value="1"/>
</dbReference>